<evidence type="ECO:0000313" key="3">
    <source>
        <dbReference type="Proteomes" id="UP000199233"/>
    </source>
</evidence>
<name>A0A1H9M2N2_9GAMM</name>
<dbReference type="InterPro" id="IPR032466">
    <property type="entry name" value="Metal_Hydrolase"/>
</dbReference>
<organism evidence="2 3">
    <name type="scientific">Solimonas aquatica</name>
    <dbReference type="NCBI Taxonomy" id="489703"/>
    <lineage>
        <taxon>Bacteria</taxon>
        <taxon>Pseudomonadati</taxon>
        <taxon>Pseudomonadota</taxon>
        <taxon>Gammaproteobacteria</taxon>
        <taxon>Nevskiales</taxon>
        <taxon>Nevskiaceae</taxon>
        <taxon>Solimonas</taxon>
    </lineage>
</organism>
<dbReference type="PANTHER" id="PTHR22642:SF2">
    <property type="entry name" value="PROTEIN LONG AFTER FAR-RED 3"/>
    <property type="match status" value="1"/>
</dbReference>
<dbReference type="InterPro" id="IPR013108">
    <property type="entry name" value="Amidohydro_3"/>
</dbReference>
<dbReference type="Pfam" id="PF07969">
    <property type="entry name" value="Amidohydro_3"/>
    <property type="match status" value="1"/>
</dbReference>
<feature type="domain" description="Amidohydrolase 3" evidence="1">
    <location>
        <begin position="37"/>
        <end position="461"/>
    </location>
</feature>
<dbReference type="OrthoDB" id="9031471at2"/>
<keyword evidence="3" id="KW-1185">Reference proteome</keyword>
<dbReference type="RefSeq" id="WP_093289460.1">
    <property type="nucleotide sequence ID" value="NZ_FOFS01000018.1"/>
</dbReference>
<dbReference type="PANTHER" id="PTHR22642">
    <property type="entry name" value="IMIDAZOLONEPROPIONASE"/>
    <property type="match status" value="1"/>
</dbReference>
<reference evidence="2 3" key="1">
    <citation type="submission" date="2016-10" db="EMBL/GenBank/DDBJ databases">
        <authorList>
            <person name="de Groot N.N."/>
        </authorList>
    </citation>
    <scope>NUCLEOTIDE SEQUENCE [LARGE SCALE GENOMIC DNA]</scope>
    <source>
        <strain evidence="2 3">DSM 25927</strain>
    </source>
</reference>
<dbReference type="EMBL" id="FOFS01000018">
    <property type="protein sequence ID" value="SER17938.1"/>
    <property type="molecule type" value="Genomic_DNA"/>
</dbReference>
<dbReference type="Proteomes" id="UP000199233">
    <property type="component" value="Unassembled WGS sequence"/>
</dbReference>
<dbReference type="SUPFAM" id="SSF51556">
    <property type="entry name" value="Metallo-dependent hydrolases"/>
    <property type="match status" value="1"/>
</dbReference>
<dbReference type="Gene3D" id="2.30.40.10">
    <property type="entry name" value="Urease, subunit C, domain 1"/>
    <property type="match status" value="1"/>
</dbReference>
<dbReference type="AlphaFoldDB" id="A0A1H9M2N2"/>
<dbReference type="Gene3D" id="3.10.310.70">
    <property type="match status" value="1"/>
</dbReference>
<evidence type="ECO:0000313" key="2">
    <source>
        <dbReference type="EMBL" id="SER17938.1"/>
    </source>
</evidence>
<gene>
    <name evidence="2" type="ORF">SAMN04488038_11853</name>
</gene>
<sequence length="465" mass="50703">MLIRNASLVDARRVDLRIEGARLVALAAQLPPQPAEEVLDAQGGLMVAGLRDHHLHLQSAAAARAAIVCGPPQVMNAGQLATRLREAAREGEGWLRGIGYHESVAGELDADFLQDCVPDRPLRVQHRSGRLWILNRCALREIGLRDADRDHPGERVQGRLSGRFYDADLWLRARVPRQRPPLHALSRELASRGVVALCDATPHNSPDDFAHFADAQARGELLQKLMLMGDASLDAQRALPGLVVGAHKFHLHEHDLPGFDVLCAQIRAAHAAGRAAAFHCVTRTDLSFALAALEEAGAQPGDRIEHAAVTPPELMDWIARLKLRVITQPQFIAERGDAYAREVEAQDQPWLYRLRGFITAGVPLAAGSDAPFGALDPWAAMQAAVTRRSAGGVLLGEAEALSPEEALSLFTAPLTQPQRGPLLPAPDAPADLCLLQQDWRSLRGALDRARVRACWREGRLIHRAD</sequence>
<dbReference type="Gene3D" id="3.20.20.140">
    <property type="entry name" value="Metal-dependent hydrolases"/>
    <property type="match status" value="2"/>
</dbReference>
<dbReference type="InterPro" id="IPR011059">
    <property type="entry name" value="Metal-dep_hydrolase_composite"/>
</dbReference>
<accession>A0A1H9M2N2</accession>
<evidence type="ECO:0000259" key="1">
    <source>
        <dbReference type="Pfam" id="PF07969"/>
    </source>
</evidence>
<keyword evidence="2" id="KW-0378">Hydrolase</keyword>
<dbReference type="GO" id="GO:0016810">
    <property type="term" value="F:hydrolase activity, acting on carbon-nitrogen (but not peptide) bonds"/>
    <property type="evidence" value="ECO:0007669"/>
    <property type="project" value="InterPro"/>
</dbReference>
<dbReference type="STRING" id="489703.SAMN04488038_11853"/>
<proteinExistence type="predicted"/>
<protein>
    <submittedName>
        <fullName evidence="2">Predicted amidohydrolase YtcJ</fullName>
    </submittedName>
</protein>
<dbReference type="SUPFAM" id="SSF51338">
    <property type="entry name" value="Composite domain of metallo-dependent hydrolases"/>
    <property type="match status" value="1"/>
</dbReference>